<protein>
    <submittedName>
        <fullName evidence="4">Alcohol dehydrogenase catalytic domain-containing protein</fullName>
    </submittedName>
</protein>
<evidence type="ECO:0000259" key="2">
    <source>
        <dbReference type="Pfam" id="PF00107"/>
    </source>
</evidence>
<organism evidence="4 5">
    <name type="scientific">Candidatus Blautia faecavium</name>
    <dbReference type="NCBI Taxonomy" id="2838487"/>
    <lineage>
        <taxon>Bacteria</taxon>
        <taxon>Bacillati</taxon>
        <taxon>Bacillota</taxon>
        <taxon>Clostridia</taxon>
        <taxon>Lachnospirales</taxon>
        <taxon>Lachnospiraceae</taxon>
        <taxon>Blautia</taxon>
    </lineage>
</organism>
<gene>
    <name evidence="4" type="ORF">IAA06_16275</name>
</gene>
<dbReference type="InterPro" id="IPR036291">
    <property type="entry name" value="NAD(P)-bd_dom_sf"/>
</dbReference>
<dbReference type="PANTHER" id="PTHR43401">
    <property type="entry name" value="L-THREONINE 3-DEHYDROGENASE"/>
    <property type="match status" value="1"/>
</dbReference>
<dbReference type="Gene3D" id="3.90.180.10">
    <property type="entry name" value="Medium-chain alcohol dehydrogenases, catalytic domain"/>
    <property type="match status" value="1"/>
</dbReference>
<dbReference type="PANTHER" id="PTHR43401:SF2">
    <property type="entry name" value="L-THREONINE 3-DEHYDROGENASE"/>
    <property type="match status" value="1"/>
</dbReference>
<dbReference type="EMBL" id="DWYZ01000308">
    <property type="protein sequence ID" value="HJB30330.1"/>
    <property type="molecule type" value="Genomic_DNA"/>
</dbReference>
<keyword evidence="1" id="KW-0560">Oxidoreductase</keyword>
<dbReference type="InterPro" id="IPR011032">
    <property type="entry name" value="GroES-like_sf"/>
</dbReference>
<dbReference type="InterPro" id="IPR050129">
    <property type="entry name" value="Zn_alcohol_dh"/>
</dbReference>
<feature type="domain" description="Alcohol dehydrogenase-like C-terminal" evidence="2">
    <location>
        <begin position="171"/>
        <end position="295"/>
    </location>
</feature>
<dbReference type="InterPro" id="IPR013154">
    <property type="entry name" value="ADH-like_N"/>
</dbReference>
<dbReference type="AlphaFoldDB" id="A0A9D2RYV7"/>
<dbReference type="Pfam" id="PF00107">
    <property type="entry name" value="ADH_zinc_N"/>
    <property type="match status" value="1"/>
</dbReference>
<evidence type="ECO:0000313" key="5">
    <source>
        <dbReference type="Proteomes" id="UP000823842"/>
    </source>
</evidence>
<comment type="caution">
    <text evidence="4">The sequence shown here is derived from an EMBL/GenBank/DDBJ whole genome shotgun (WGS) entry which is preliminary data.</text>
</comment>
<evidence type="ECO:0000313" key="4">
    <source>
        <dbReference type="EMBL" id="HJB30330.1"/>
    </source>
</evidence>
<evidence type="ECO:0000256" key="1">
    <source>
        <dbReference type="ARBA" id="ARBA00023002"/>
    </source>
</evidence>
<dbReference type="Pfam" id="PF08240">
    <property type="entry name" value="ADH_N"/>
    <property type="match status" value="1"/>
</dbReference>
<dbReference type="SUPFAM" id="SSF50129">
    <property type="entry name" value="GroES-like"/>
    <property type="match status" value="1"/>
</dbReference>
<dbReference type="InterPro" id="IPR013149">
    <property type="entry name" value="ADH-like_C"/>
</dbReference>
<dbReference type="Gene3D" id="3.40.50.720">
    <property type="entry name" value="NAD(P)-binding Rossmann-like Domain"/>
    <property type="match status" value="1"/>
</dbReference>
<accession>A0A9D2RYV7</accession>
<proteinExistence type="predicted"/>
<name>A0A9D2RYV7_9FIRM</name>
<sequence length="337" mass="36157">MKAIVIKEPGQVSLEQVELPALEPGFALVKVKAAAICATDLEVLDGNISANYPVIPGHEWSGIVEAVGSEEDSHWIGKRVIGSNDVVCLKCDACRSGNWRYCKDFEEIGFKRNGAYGEYVAVPAYGLCELPENVSFIQGALCEPLGVAFGTMEKAGAKLGDTCLIMGAGSIGLCMLAAAKAMGMRKIVVCASSEKRLGIARKMGAYAAIALDHQDLTEEMKKIHPGGTDVIIDATGIESCIRQCLKLARKGGTVALAGYGRGKIMSIPIDDIHINNLRVVGAGNNWNQHKKAVALMEDGIINIEHFATDLLPLEEYEKGIQLARKRPEGFVKAVFVL</sequence>
<reference evidence="4" key="2">
    <citation type="submission" date="2021-04" db="EMBL/GenBank/DDBJ databases">
        <authorList>
            <person name="Gilroy R."/>
        </authorList>
    </citation>
    <scope>NUCLEOTIDE SEQUENCE</scope>
    <source>
        <strain evidence="4">ChiSjej1B19-5720</strain>
    </source>
</reference>
<dbReference type="SUPFAM" id="SSF51735">
    <property type="entry name" value="NAD(P)-binding Rossmann-fold domains"/>
    <property type="match status" value="1"/>
</dbReference>
<evidence type="ECO:0000259" key="3">
    <source>
        <dbReference type="Pfam" id="PF08240"/>
    </source>
</evidence>
<dbReference type="Proteomes" id="UP000823842">
    <property type="component" value="Unassembled WGS sequence"/>
</dbReference>
<reference evidence="4" key="1">
    <citation type="journal article" date="2021" name="PeerJ">
        <title>Extensive microbial diversity within the chicken gut microbiome revealed by metagenomics and culture.</title>
        <authorList>
            <person name="Gilroy R."/>
            <person name="Ravi A."/>
            <person name="Getino M."/>
            <person name="Pursley I."/>
            <person name="Horton D.L."/>
            <person name="Alikhan N.F."/>
            <person name="Baker D."/>
            <person name="Gharbi K."/>
            <person name="Hall N."/>
            <person name="Watson M."/>
            <person name="Adriaenssens E.M."/>
            <person name="Foster-Nyarko E."/>
            <person name="Jarju S."/>
            <person name="Secka A."/>
            <person name="Antonio M."/>
            <person name="Oren A."/>
            <person name="Chaudhuri R.R."/>
            <person name="La Ragione R."/>
            <person name="Hildebrand F."/>
            <person name="Pallen M.J."/>
        </authorList>
    </citation>
    <scope>NUCLEOTIDE SEQUENCE</scope>
    <source>
        <strain evidence="4">ChiSjej1B19-5720</strain>
    </source>
</reference>
<feature type="domain" description="Alcohol dehydrogenase-like N-terminal" evidence="3">
    <location>
        <begin position="24"/>
        <end position="132"/>
    </location>
</feature>
<dbReference type="GO" id="GO:0016491">
    <property type="term" value="F:oxidoreductase activity"/>
    <property type="evidence" value="ECO:0007669"/>
    <property type="project" value="UniProtKB-KW"/>
</dbReference>